<name>A0ABD1E3G9_HYPHA</name>
<dbReference type="Pfam" id="PF12259">
    <property type="entry name" value="Baculo_F"/>
    <property type="match status" value="1"/>
</dbReference>
<feature type="transmembrane region" description="Helical" evidence="2">
    <location>
        <begin position="282"/>
        <end position="303"/>
    </location>
</feature>
<feature type="compositionally biased region" description="Basic residues" evidence="1">
    <location>
        <begin position="336"/>
        <end position="348"/>
    </location>
</feature>
<keyword evidence="4" id="KW-1185">Reference proteome</keyword>
<evidence type="ECO:0000256" key="1">
    <source>
        <dbReference type="SAM" id="MobiDB-lite"/>
    </source>
</evidence>
<dbReference type="Proteomes" id="UP001566132">
    <property type="component" value="Unassembled WGS sequence"/>
</dbReference>
<protein>
    <submittedName>
        <fullName evidence="3">Uncharacterized protein</fullName>
    </submittedName>
</protein>
<evidence type="ECO:0000313" key="3">
    <source>
        <dbReference type="EMBL" id="KAL1489217.1"/>
    </source>
</evidence>
<dbReference type="InterPro" id="IPR022048">
    <property type="entry name" value="Envelope_fusion-like"/>
</dbReference>
<dbReference type="AlphaFoldDB" id="A0ABD1E3G9"/>
<gene>
    <name evidence="3" type="ORF">ABEB36_014150</name>
</gene>
<accession>A0ABD1E3G9</accession>
<reference evidence="3 4" key="1">
    <citation type="submission" date="2024-05" db="EMBL/GenBank/DDBJ databases">
        <title>Genetic variation in Jamaican populations of the coffee berry borer (Hypothenemus hampei).</title>
        <authorList>
            <person name="Errbii M."/>
            <person name="Myrie A."/>
        </authorList>
    </citation>
    <scope>NUCLEOTIDE SEQUENCE [LARGE SCALE GENOMIC DNA]</scope>
    <source>
        <strain evidence="3">JA-Hopewell-2020-01-JO</strain>
        <tissue evidence="3">Whole body</tissue>
    </source>
</reference>
<comment type="caution">
    <text evidence="3">The sequence shown here is derived from an EMBL/GenBank/DDBJ whole genome shotgun (WGS) entry which is preliminary data.</text>
</comment>
<feature type="region of interest" description="Disordered" evidence="1">
    <location>
        <begin position="314"/>
        <end position="366"/>
    </location>
</feature>
<dbReference type="EMBL" id="JBDJPC010000012">
    <property type="protein sequence ID" value="KAL1489217.1"/>
    <property type="molecule type" value="Genomic_DNA"/>
</dbReference>
<proteinExistence type="predicted"/>
<keyword evidence="2" id="KW-0812">Transmembrane</keyword>
<organism evidence="3 4">
    <name type="scientific">Hypothenemus hampei</name>
    <name type="common">Coffee berry borer</name>
    <dbReference type="NCBI Taxonomy" id="57062"/>
    <lineage>
        <taxon>Eukaryota</taxon>
        <taxon>Metazoa</taxon>
        <taxon>Ecdysozoa</taxon>
        <taxon>Arthropoda</taxon>
        <taxon>Hexapoda</taxon>
        <taxon>Insecta</taxon>
        <taxon>Pterygota</taxon>
        <taxon>Neoptera</taxon>
        <taxon>Endopterygota</taxon>
        <taxon>Coleoptera</taxon>
        <taxon>Polyphaga</taxon>
        <taxon>Cucujiformia</taxon>
        <taxon>Curculionidae</taxon>
        <taxon>Scolytinae</taxon>
        <taxon>Hypothenemus</taxon>
    </lineage>
</organism>
<evidence type="ECO:0000313" key="4">
    <source>
        <dbReference type="Proteomes" id="UP001566132"/>
    </source>
</evidence>
<keyword evidence="2" id="KW-0472">Membrane</keyword>
<sequence>MESYVFLEDYLSDILDAITFARLKILHSSIITPVDLMSSLEQISQSLSKNNLPLPTYMSNVAKYLDIIELEAYQTEGKIVFILKIPLVEPEHYILYRIFPIPILEQRRRFFTVQDLNNCKTLKGKERICSNILQYPIDSDAVCEAQLLRQQNVLPKTCQTSIVLVSDYNVEEINQNYWLISISEALPITIRCGLRKLISEVLKTNSLLKLQPNCNAFIGSTRIHSRYPCCQHLPLRDNVPELKPLKLSKINIEDLNIAQHRLNQYSEKLDKLMKQPFISKHIHWFTIVTISVTIILTILYICCKCRSRKPSTLCLPGTGNSPPSSSPMTESGSTKHQFRKLLPRRRTSIHPEPPTIEESFELNLKH</sequence>
<keyword evidence="2" id="KW-1133">Transmembrane helix</keyword>
<evidence type="ECO:0000256" key="2">
    <source>
        <dbReference type="SAM" id="Phobius"/>
    </source>
</evidence>